<proteinExistence type="predicted"/>
<protein>
    <recommendedName>
        <fullName evidence="1">Isopenicillin N synthase-like Fe(2+) 2OG dioxygenase domain-containing protein</fullName>
    </recommendedName>
</protein>
<dbReference type="Pfam" id="PF03171">
    <property type="entry name" value="2OG-FeII_Oxy"/>
    <property type="match status" value="1"/>
</dbReference>
<evidence type="ECO:0000313" key="2">
    <source>
        <dbReference type="EMBL" id="CAD9449315.1"/>
    </source>
</evidence>
<dbReference type="AlphaFoldDB" id="A0A7S2DB15"/>
<sequence length="100" mass="11190">MFGRDILVNLGDMLSRWTNGRYRSTVHRVMLNGDECDRAVPRHSVAFFANPSYCSMVECFESCCAPTKGMPPAQYEKCTVGKCISGRLGLMYEEPSEIVA</sequence>
<organism evidence="2">
    <name type="scientific">Octactis speculum</name>
    <dbReference type="NCBI Taxonomy" id="3111310"/>
    <lineage>
        <taxon>Eukaryota</taxon>
        <taxon>Sar</taxon>
        <taxon>Stramenopiles</taxon>
        <taxon>Ochrophyta</taxon>
        <taxon>Dictyochophyceae</taxon>
        <taxon>Dictyochales</taxon>
        <taxon>Dictyochaceae</taxon>
        <taxon>Octactis</taxon>
    </lineage>
</organism>
<name>A0A7S2DB15_9STRA</name>
<evidence type="ECO:0000259" key="1">
    <source>
        <dbReference type="Pfam" id="PF03171"/>
    </source>
</evidence>
<dbReference type="InterPro" id="IPR050231">
    <property type="entry name" value="Iron_ascorbate_oxido_reductase"/>
</dbReference>
<dbReference type="InterPro" id="IPR044861">
    <property type="entry name" value="IPNS-like_FE2OG_OXY"/>
</dbReference>
<dbReference type="PANTHER" id="PTHR47990">
    <property type="entry name" value="2-OXOGLUTARATE (2OG) AND FE(II)-DEPENDENT OXYGENASE SUPERFAMILY PROTEIN-RELATED"/>
    <property type="match status" value="1"/>
</dbReference>
<gene>
    <name evidence="2" type="ORF">DSPE1174_LOCUS20711</name>
</gene>
<dbReference type="SUPFAM" id="SSF51197">
    <property type="entry name" value="Clavaminate synthase-like"/>
    <property type="match status" value="1"/>
</dbReference>
<dbReference type="InterPro" id="IPR027443">
    <property type="entry name" value="IPNS-like_sf"/>
</dbReference>
<accession>A0A7S2DB15</accession>
<reference evidence="2" key="1">
    <citation type="submission" date="2021-01" db="EMBL/GenBank/DDBJ databases">
        <authorList>
            <person name="Corre E."/>
            <person name="Pelletier E."/>
            <person name="Niang G."/>
            <person name="Scheremetjew M."/>
            <person name="Finn R."/>
            <person name="Kale V."/>
            <person name="Holt S."/>
            <person name="Cochrane G."/>
            <person name="Meng A."/>
            <person name="Brown T."/>
            <person name="Cohen L."/>
        </authorList>
    </citation>
    <scope>NUCLEOTIDE SEQUENCE</scope>
    <source>
        <strain evidence="2">CCMP1381</strain>
    </source>
</reference>
<feature type="domain" description="Isopenicillin N synthase-like Fe(2+) 2OG dioxygenase" evidence="1">
    <location>
        <begin position="5"/>
        <end position="51"/>
    </location>
</feature>
<dbReference type="Gene3D" id="2.60.120.330">
    <property type="entry name" value="B-lactam Antibiotic, Isopenicillin N Synthase, Chain"/>
    <property type="match status" value="1"/>
</dbReference>
<dbReference type="EMBL" id="HBGS01040327">
    <property type="protein sequence ID" value="CAD9449315.1"/>
    <property type="molecule type" value="Transcribed_RNA"/>
</dbReference>